<dbReference type="SMART" id="SM00360">
    <property type="entry name" value="RRM"/>
    <property type="match status" value="1"/>
</dbReference>
<accession>A0A7C9CP04</accession>
<organism evidence="4">
    <name type="scientific">Opuntia streptacantha</name>
    <name type="common">Prickly pear cactus</name>
    <name type="synonym">Opuntia cardona</name>
    <dbReference type="NCBI Taxonomy" id="393608"/>
    <lineage>
        <taxon>Eukaryota</taxon>
        <taxon>Viridiplantae</taxon>
        <taxon>Streptophyta</taxon>
        <taxon>Embryophyta</taxon>
        <taxon>Tracheophyta</taxon>
        <taxon>Spermatophyta</taxon>
        <taxon>Magnoliopsida</taxon>
        <taxon>eudicotyledons</taxon>
        <taxon>Gunneridae</taxon>
        <taxon>Pentapetalae</taxon>
        <taxon>Caryophyllales</taxon>
        <taxon>Cactineae</taxon>
        <taxon>Cactaceae</taxon>
        <taxon>Opuntioideae</taxon>
        <taxon>Opuntia</taxon>
    </lineage>
</organism>
<dbReference type="InterPro" id="IPR000504">
    <property type="entry name" value="RRM_dom"/>
</dbReference>
<dbReference type="SUPFAM" id="SSF54928">
    <property type="entry name" value="RNA-binding domain, RBD"/>
    <property type="match status" value="1"/>
</dbReference>
<dbReference type="CDD" id="cd21618">
    <property type="entry name" value="RRM_AtNSRA_like"/>
    <property type="match status" value="1"/>
</dbReference>
<dbReference type="EMBL" id="GISG01024089">
    <property type="protein sequence ID" value="MBA4619187.1"/>
    <property type="molecule type" value="Transcribed_RNA"/>
</dbReference>
<evidence type="ECO:0000256" key="2">
    <source>
        <dbReference type="PROSITE-ProRule" id="PRU00176"/>
    </source>
</evidence>
<dbReference type="Pfam" id="PF00076">
    <property type="entry name" value="RRM_1"/>
    <property type="match status" value="1"/>
</dbReference>
<reference evidence="4" key="2">
    <citation type="submission" date="2020-07" db="EMBL/GenBank/DDBJ databases">
        <authorList>
            <person name="Vera ALvarez R."/>
            <person name="Arias-Moreno D.M."/>
            <person name="Jimenez-Jacinto V."/>
            <person name="Jimenez-Bremont J.F."/>
            <person name="Swaminathan K."/>
            <person name="Moose S.P."/>
            <person name="Guerrero-Gonzalez M.L."/>
            <person name="Marino-Ramirez L."/>
            <person name="Landsman D."/>
            <person name="Rodriguez-Kessler M."/>
            <person name="Delgado-Sanchez P."/>
        </authorList>
    </citation>
    <scope>NUCLEOTIDE SEQUENCE</scope>
    <source>
        <tissue evidence="4">Cladode</tissue>
    </source>
</reference>
<sequence length="213" mass="23631">MSQHILRSNDLCSSSIDPVTRDVSLLSSGVYGLGDLPGYGVRSEPITHELAAGISTRSYPSSLEDPIVTSQRRDLSARISPMPVVNPDLLYERPPSQQSVDGLPVSPGESNILFVDGLPTDCTRREVGHIFRPFIGFKDIKVIHKVPRRSGDKAMVLCFVEFIDSKCALTAMDALQGYKFDDKKPNSPVLRIHLAHFPFRPPSEHEDQQYGTR</sequence>
<dbReference type="AlphaFoldDB" id="A0A7C9CP04"/>
<evidence type="ECO:0000256" key="1">
    <source>
        <dbReference type="ARBA" id="ARBA00022884"/>
    </source>
</evidence>
<proteinExistence type="predicted"/>
<reference evidence="4" key="1">
    <citation type="journal article" date="2013" name="J. Plant Res.">
        <title>Effect of fungi and light on seed germination of three Opuntia species from semiarid lands of central Mexico.</title>
        <authorList>
            <person name="Delgado-Sanchez P."/>
            <person name="Jimenez-Bremont J.F."/>
            <person name="Guerrero-Gonzalez Mde L."/>
            <person name="Flores J."/>
        </authorList>
    </citation>
    <scope>NUCLEOTIDE SEQUENCE</scope>
    <source>
        <tissue evidence="4">Cladode</tissue>
    </source>
</reference>
<dbReference type="EMBL" id="GISG01024091">
    <property type="protein sequence ID" value="MBA4619189.1"/>
    <property type="molecule type" value="Transcribed_RNA"/>
</dbReference>
<dbReference type="InterPro" id="IPR012677">
    <property type="entry name" value="Nucleotide-bd_a/b_plait_sf"/>
</dbReference>
<dbReference type="EMBL" id="GISG01024090">
    <property type="protein sequence ID" value="MBA4619188.1"/>
    <property type="molecule type" value="Transcribed_RNA"/>
</dbReference>
<evidence type="ECO:0000259" key="3">
    <source>
        <dbReference type="PROSITE" id="PS50102"/>
    </source>
</evidence>
<name>A0A7C9CP04_OPUST</name>
<feature type="domain" description="RRM" evidence="3">
    <location>
        <begin position="111"/>
        <end position="197"/>
    </location>
</feature>
<keyword evidence="1 2" id="KW-0694">RNA-binding</keyword>
<dbReference type="Gene3D" id="3.30.70.330">
    <property type="match status" value="1"/>
</dbReference>
<evidence type="ECO:0000313" key="4">
    <source>
        <dbReference type="EMBL" id="MBA4619188.1"/>
    </source>
</evidence>
<dbReference type="PROSITE" id="PS50102">
    <property type="entry name" value="RRM"/>
    <property type="match status" value="1"/>
</dbReference>
<dbReference type="PANTHER" id="PTHR10501">
    <property type="entry name" value="U1 SMALL NUCLEAR RIBONUCLEOPROTEIN A/U2 SMALL NUCLEAR RIBONUCLEOPROTEIN B"/>
    <property type="match status" value="1"/>
</dbReference>
<dbReference type="InterPro" id="IPR035979">
    <property type="entry name" value="RBD_domain_sf"/>
</dbReference>
<dbReference type="GO" id="GO:0003723">
    <property type="term" value="F:RNA binding"/>
    <property type="evidence" value="ECO:0007669"/>
    <property type="project" value="UniProtKB-UniRule"/>
</dbReference>
<protein>
    <recommendedName>
        <fullName evidence="3">RRM domain-containing protein</fullName>
    </recommendedName>
</protein>